<evidence type="ECO:0000259" key="5">
    <source>
        <dbReference type="PROSITE" id="PS50983"/>
    </source>
</evidence>
<evidence type="ECO:0000313" key="7">
    <source>
        <dbReference type="Proteomes" id="UP001500542"/>
    </source>
</evidence>
<dbReference type="InterPro" id="IPR051313">
    <property type="entry name" value="Bact_iron-sidero_bind"/>
</dbReference>
<dbReference type="Proteomes" id="UP001500542">
    <property type="component" value="Unassembled WGS sequence"/>
</dbReference>
<sequence length="286" mass="29482">MASDSWLFEDDRGDQVEVAARPTHVLAYAQAAQTLAALGVPVVGYFGSQHHADAGAQPALGLDVPSIGSGDAVDDELIATLQPDLVVGVSYAGEVYGLSEGAAAKLGELAPILLIRIAGDPGLETIIGRFHQLAEALTGSDAADDEAVLTEALGRLSAAVGERPDIRVTALSGGTPADAYVANPAYWPGLRLLADAGLPFTPTPAQGGWEVVKWTELASGHPADILLYDQRPNSLGADQLAEIPAWSEQSAVRSGHVLPWNPEPPLTFAATAASVDALTAAIKADS</sequence>
<evidence type="ECO:0000256" key="3">
    <source>
        <dbReference type="ARBA" id="ARBA00022448"/>
    </source>
</evidence>
<dbReference type="InterPro" id="IPR002491">
    <property type="entry name" value="ABC_transptr_periplasmic_BD"/>
</dbReference>
<comment type="caution">
    <text evidence="6">The sequence shown here is derived from an EMBL/GenBank/DDBJ whole genome shotgun (WGS) entry which is preliminary data.</text>
</comment>
<reference evidence="7" key="1">
    <citation type="journal article" date="2019" name="Int. J. Syst. Evol. Microbiol.">
        <title>The Global Catalogue of Microorganisms (GCM) 10K type strain sequencing project: providing services to taxonomists for standard genome sequencing and annotation.</title>
        <authorList>
            <consortium name="The Broad Institute Genomics Platform"/>
            <consortium name="The Broad Institute Genome Sequencing Center for Infectious Disease"/>
            <person name="Wu L."/>
            <person name="Ma J."/>
        </authorList>
    </citation>
    <scope>NUCLEOTIDE SEQUENCE [LARGE SCALE GENOMIC DNA]</scope>
    <source>
        <strain evidence="7">JCM 10977</strain>
    </source>
</reference>
<comment type="subcellular location">
    <subcellularLocation>
        <location evidence="1">Cell envelope</location>
    </subcellularLocation>
</comment>
<feature type="domain" description="Fe/B12 periplasmic-binding" evidence="5">
    <location>
        <begin position="23"/>
        <end position="286"/>
    </location>
</feature>
<proteinExistence type="inferred from homology"/>
<dbReference type="PANTHER" id="PTHR30532:SF24">
    <property type="entry name" value="FERRIC ENTEROBACTIN-BINDING PERIPLASMIC PROTEIN FEPB"/>
    <property type="match status" value="1"/>
</dbReference>
<name>A0ABP4CA72_9ACTN</name>
<organism evidence="6 7">
    <name type="scientific">Kribbella koreensis</name>
    <dbReference type="NCBI Taxonomy" id="57909"/>
    <lineage>
        <taxon>Bacteria</taxon>
        <taxon>Bacillati</taxon>
        <taxon>Actinomycetota</taxon>
        <taxon>Actinomycetes</taxon>
        <taxon>Propionibacteriales</taxon>
        <taxon>Kribbellaceae</taxon>
        <taxon>Kribbella</taxon>
    </lineage>
</organism>
<dbReference type="RefSeq" id="WP_343984090.1">
    <property type="nucleotide sequence ID" value="NZ_BAAAHK010000027.1"/>
</dbReference>
<comment type="similarity">
    <text evidence="2">Belongs to the bacterial solute-binding protein 8 family.</text>
</comment>
<accession>A0ABP4CA72</accession>
<keyword evidence="3" id="KW-0813">Transport</keyword>
<keyword evidence="4" id="KW-0732">Signal</keyword>
<evidence type="ECO:0000256" key="1">
    <source>
        <dbReference type="ARBA" id="ARBA00004196"/>
    </source>
</evidence>
<dbReference type="PROSITE" id="PS50983">
    <property type="entry name" value="FE_B12_PBP"/>
    <property type="match status" value="1"/>
</dbReference>
<dbReference type="Pfam" id="PF01497">
    <property type="entry name" value="Peripla_BP_2"/>
    <property type="match status" value="1"/>
</dbReference>
<dbReference type="SUPFAM" id="SSF53807">
    <property type="entry name" value="Helical backbone' metal receptor"/>
    <property type="match status" value="1"/>
</dbReference>
<dbReference type="EMBL" id="BAAAHK010000027">
    <property type="protein sequence ID" value="GAA0963471.1"/>
    <property type="molecule type" value="Genomic_DNA"/>
</dbReference>
<protein>
    <recommendedName>
        <fullName evidence="5">Fe/B12 periplasmic-binding domain-containing protein</fullName>
    </recommendedName>
</protein>
<evidence type="ECO:0000256" key="2">
    <source>
        <dbReference type="ARBA" id="ARBA00008814"/>
    </source>
</evidence>
<evidence type="ECO:0000313" key="6">
    <source>
        <dbReference type="EMBL" id="GAA0963471.1"/>
    </source>
</evidence>
<evidence type="ECO:0000256" key="4">
    <source>
        <dbReference type="ARBA" id="ARBA00022729"/>
    </source>
</evidence>
<keyword evidence="7" id="KW-1185">Reference proteome</keyword>
<dbReference type="Gene3D" id="3.40.50.1980">
    <property type="entry name" value="Nitrogenase molybdenum iron protein domain"/>
    <property type="match status" value="2"/>
</dbReference>
<gene>
    <name evidence="6" type="ORF">GCM10009554_82900</name>
</gene>
<dbReference type="PANTHER" id="PTHR30532">
    <property type="entry name" value="IRON III DICITRATE-BINDING PERIPLASMIC PROTEIN"/>
    <property type="match status" value="1"/>
</dbReference>